<evidence type="ECO:0000259" key="4">
    <source>
        <dbReference type="Pfam" id="PF00135"/>
    </source>
</evidence>
<dbReference type="InterPro" id="IPR050654">
    <property type="entry name" value="AChE-related_enzymes"/>
</dbReference>
<dbReference type="PANTHER" id="PTHR43918">
    <property type="entry name" value="ACETYLCHOLINESTERASE"/>
    <property type="match status" value="1"/>
</dbReference>
<dbReference type="InterPro" id="IPR002018">
    <property type="entry name" value="CarbesteraseB"/>
</dbReference>
<reference evidence="5" key="1">
    <citation type="journal article" date="2020" name="Stud. Mycol.">
        <title>101 Dothideomycetes genomes: a test case for predicting lifestyles and emergence of pathogens.</title>
        <authorList>
            <person name="Haridas S."/>
            <person name="Albert R."/>
            <person name="Binder M."/>
            <person name="Bloem J."/>
            <person name="Labutti K."/>
            <person name="Salamov A."/>
            <person name="Andreopoulos B."/>
            <person name="Baker S."/>
            <person name="Barry K."/>
            <person name="Bills G."/>
            <person name="Bluhm B."/>
            <person name="Cannon C."/>
            <person name="Castanera R."/>
            <person name="Culley D."/>
            <person name="Daum C."/>
            <person name="Ezra D."/>
            <person name="Gonzalez J."/>
            <person name="Henrissat B."/>
            <person name="Kuo A."/>
            <person name="Liang C."/>
            <person name="Lipzen A."/>
            <person name="Lutzoni F."/>
            <person name="Magnuson J."/>
            <person name="Mondo S."/>
            <person name="Nolan M."/>
            <person name="Ohm R."/>
            <person name="Pangilinan J."/>
            <person name="Park H.-J."/>
            <person name="Ramirez L."/>
            <person name="Alfaro M."/>
            <person name="Sun H."/>
            <person name="Tritt A."/>
            <person name="Yoshinaga Y."/>
            <person name="Zwiers L.-H."/>
            <person name="Turgeon B."/>
            <person name="Goodwin S."/>
            <person name="Spatafora J."/>
            <person name="Crous P."/>
            <person name="Grigoriev I."/>
        </authorList>
    </citation>
    <scope>NUCLEOTIDE SEQUENCE</scope>
    <source>
        <strain evidence="5">CBS 262.69</strain>
    </source>
</reference>
<evidence type="ECO:0000313" key="5">
    <source>
        <dbReference type="EMBL" id="KAF2402559.1"/>
    </source>
</evidence>
<gene>
    <name evidence="5" type="ORF">EJ06DRAFT_542218</name>
</gene>
<dbReference type="Proteomes" id="UP000799640">
    <property type="component" value="Unassembled WGS sequence"/>
</dbReference>
<evidence type="ECO:0000256" key="3">
    <source>
        <dbReference type="RuleBase" id="RU361235"/>
    </source>
</evidence>
<evidence type="ECO:0000313" key="6">
    <source>
        <dbReference type="Proteomes" id="UP000799640"/>
    </source>
</evidence>
<dbReference type="InterPro" id="IPR019826">
    <property type="entry name" value="Carboxylesterase_B_AS"/>
</dbReference>
<dbReference type="InterPro" id="IPR029058">
    <property type="entry name" value="AB_hydrolase_fold"/>
</dbReference>
<feature type="chain" id="PRO_5026370927" description="Carboxylic ester hydrolase" evidence="3">
    <location>
        <begin position="19"/>
        <end position="496"/>
    </location>
</feature>
<dbReference type="OrthoDB" id="408631at2759"/>
<dbReference type="PROSITE" id="PS00122">
    <property type="entry name" value="CARBOXYLESTERASE_B_1"/>
    <property type="match status" value="1"/>
</dbReference>
<dbReference type="PANTHER" id="PTHR43918:SF4">
    <property type="entry name" value="CARBOXYLIC ESTER HYDROLASE"/>
    <property type="match status" value="1"/>
</dbReference>
<proteinExistence type="inferred from homology"/>
<dbReference type="EMBL" id="ML996691">
    <property type="protein sequence ID" value="KAF2402559.1"/>
    <property type="molecule type" value="Genomic_DNA"/>
</dbReference>
<feature type="domain" description="Carboxylesterase type B" evidence="4">
    <location>
        <begin position="29"/>
        <end position="339"/>
    </location>
</feature>
<organism evidence="5 6">
    <name type="scientific">Trichodelitschia bisporula</name>
    <dbReference type="NCBI Taxonomy" id="703511"/>
    <lineage>
        <taxon>Eukaryota</taxon>
        <taxon>Fungi</taxon>
        <taxon>Dikarya</taxon>
        <taxon>Ascomycota</taxon>
        <taxon>Pezizomycotina</taxon>
        <taxon>Dothideomycetes</taxon>
        <taxon>Dothideomycetes incertae sedis</taxon>
        <taxon>Phaeotrichales</taxon>
        <taxon>Phaeotrichaceae</taxon>
        <taxon>Trichodelitschia</taxon>
    </lineage>
</organism>
<dbReference type="SUPFAM" id="SSF53474">
    <property type="entry name" value="alpha/beta-Hydrolases"/>
    <property type="match status" value="1"/>
</dbReference>
<dbReference type="Pfam" id="PF00135">
    <property type="entry name" value="COesterase"/>
    <property type="match status" value="2"/>
</dbReference>
<dbReference type="AlphaFoldDB" id="A0A6G1I3B3"/>
<feature type="signal peptide" evidence="3">
    <location>
        <begin position="1"/>
        <end position="18"/>
    </location>
</feature>
<keyword evidence="3" id="KW-0732">Signal</keyword>
<feature type="domain" description="Carboxylesterase type B" evidence="4">
    <location>
        <begin position="350"/>
        <end position="463"/>
    </location>
</feature>
<keyword evidence="2 3" id="KW-0378">Hydrolase</keyword>
<dbReference type="Gene3D" id="3.40.50.1820">
    <property type="entry name" value="alpha/beta hydrolase"/>
    <property type="match status" value="2"/>
</dbReference>
<comment type="similarity">
    <text evidence="1 3">Belongs to the type-B carboxylesterase/lipase family.</text>
</comment>
<evidence type="ECO:0000256" key="2">
    <source>
        <dbReference type="ARBA" id="ARBA00022801"/>
    </source>
</evidence>
<protein>
    <recommendedName>
        <fullName evidence="3">Carboxylic ester hydrolase</fullName>
        <ecNumber evidence="3">3.1.1.-</ecNumber>
    </recommendedName>
</protein>
<keyword evidence="6" id="KW-1185">Reference proteome</keyword>
<dbReference type="EC" id="3.1.1.-" evidence="3"/>
<name>A0A6G1I3B3_9PEZI</name>
<evidence type="ECO:0000256" key="1">
    <source>
        <dbReference type="ARBA" id="ARBA00005964"/>
    </source>
</evidence>
<accession>A0A6G1I3B3</accession>
<sequence length="496" mass="54308">MRSFCIALAALAAQLAEAQSSWAVGQGVRTRSGFTVTGRKGRLAPEVSEYLGVPYAAPPVGNLRWKPPQPYKGNGTIKATDFGPSCPSRDAISSKTQDEDCLTLNIWTKMQTGEKAKAVLVSIYGGGFNVGESRTPYLNGAPLADQQDVVVVSMNYRLNIFGFPGVPGFEHQNMGMEDIRASIEWVRDNIAAFGGDPKRITLFGESAGGGATDAYAFAWPEDPIVAGFIPQSGSVFTRGISDKNNLGPWFNASSKLGCGGPEAGEKSIPCMRTKSWRQIMKYVNTGPRVPGTTFGPTYDDKIIWEDYAARVKLGAFAKRPTFTGSTHNEGGFFRVVKRQMTDSDVTRMNLCFTCVAMKSAKARIDYKIPIWRYRYFADYPNNRIMPGAGAYHGSELPLVFGTPKLHNNNGSSKDTADEAALTKVMMTAWANFAKDPEHGLTKLGYKAYDPNDTTLIRFGFNNKPEVSYGNPNEYDKDCTKYEVSTDSIDTILGQYP</sequence>
<dbReference type="GO" id="GO:0052689">
    <property type="term" value="F:carboxylic ester hydrolase activity"/>
    <property type="evidence" value="ECO:0007669"/>
    <property type="project" value="TreeGrafter"/>
</dbReference>